<dbReference type="AlphaFoldDB" id="A0A1Q9CEA9"/>
<evidence type="ECO:0000256" key="5">
    <source>
        <dbReference type="ARBA" id="ARBA00023180"/>
    </source>
</evidence>
<feature type="region of interest" description="Disordered" evidence="7">
    <location>
        <begin position="1030"/>
        <end position="1055"/>
    </location>
</feature>
<dbReference type="InterPro" id="IPR000731">
    <property type="entry name" value="SSD"/>
</dbReference>
<feature type="transmembrane region" description="Helical" evidence="8">
    <location>
        <begin position="62"/>
        <end position="86"/>
    </location>
</feature>
<feature type="compositionally biased region" description="Basic and acidic residues" evidence="7">
    <location>
        <begin position="1046"/>
        <end position="1055"/>
    </location>
</feature>
<dbReference type="SUPFAM" id="SSF101447">
    <property type="entry name" value="Formin homology 2 domain (FH2 domain)"/>
    <property type="match status" value="1"/>
</dbReference>
<evidence type="ECO:0000256" key="1">
    <source>
        <dbReference type="ARBA" id="ARBA00004141"/>
    </source>
</evidence>
<dbReference type="InterPro" id="IPR052081">
    <property type="entry name" value="Dispatched_Hh_regulator"/>
</dbReference>
<dbReference type="PANTHER" id="PTHR45951">
    <property type="entry name" value="PROTEIN DISPATCHED-RELATED"/>
    <property type="match status" value="1"/>
</dbReference>
<dbReference type="PROSITE" id="PS50156">
    <property type="entry name" value="SSD"/>
    <property type="match status" value="1"/>
</dbReference>
<proteinExistence type="inferred from homology"/>
<reference evidence="10 11" key="1">
    <citation type="submission" date="2016-02" db="EMBL/GenBank/DDBJ databases">
        <title>Genome analysis of coral dinoflagellate symbionts highlights evolutionary adaptations to a symbiotic lifestyle.</title>
        <authorList>
            <person name="Aranda M."/>
            <person name="Li Y."/>
            <person name="Liew Y.J."/>
            <person name="Baumgarten S."/>
            <person name="Simakov O."/>
            <person name="Wilson M."/>
            <person name="Piel J."/>
            <person name="Ashoor H."/>
            <person name="Bougouffa S."/>
            <person name="Bajic V.B."/>
            <person name="Ryu T."/>
            <person name="Ravasi T."/>
            <person name="Bayer T."/>
            <person name="Micklem G."/>
            <person name="Kim H."/>
            <person name="Bhak J."/>
            <person name="Lajeunesse T.C."/>
            <person name="Voolstra C.R."/>
        </authorList>
    </citation>
    <scope>NUCLEOTIDE SEQUENCE [LARGE SCALE GENOMIC DNA]</scope>
    <source>
        <strain evidence="10 11">CCMP2467</strain>
    </source>
</reference>
<feature type="domain" description="SSD" evidence="9">
    <location>
        <begin position="28"/>
        <end position="123"/>
    </location>
</feature>
<dbReference type="Proteomes" id="UP000186817">
    <property type="component" value="Unassembled WGS sequence"/>
</dbReference>
<dbReference type="GO" id="GO:0016020">
    <property type="term" value="C:membrane"/>
    <property type="evidence" value="ECO:0007669"/>
    <property type="project" value="UniProtKB-SubCell"/>
</dbReference>
<feature type="transmembrane region" description="Helical" evidence="8">
    <location>
        <begin position="181"/>
        <end position="202"/>
    </location>
</feature>
<evidence type="ECO:0000313" key="11">
    <source>
        <dbReference type="Proteomes" id="UP000186817"/>
    </source>
</evidence>
<feature type="region of interest" description="Disordered" evidence="7">
    <location>
        <begin position="1150"/>
        <end position="1169"/>
    </location>
</feature>
<keyword evidence="3 8" id="KW-1133">Transmembrane helix</keyword>
<dbReference type="Pfam" id="PF12349">
    <property type="entry name" value="Sterol-sensing"/>
    <property type="match status" value="1"/>
</dbReference>
<evidence type="ECO:0000313" key="10">
    <source>
        <dbReference type="EMBL" id="OLP81283.1"/>
    </source>
</evidence>
<name>A0A1Q9CEA9_SYMMI</name>
<dbReference type="OrthoDB" id="432742at2759"/>
<keyword evidence="5" id="KW-0325">Glycoprotein</keyword>
<feature type="compositionally biased region" description="Pro residues" evidence="7">
    <location>
        <begin position="269"/>
        <end position="280"/>
    </location>
</feature>
<dbReference type="SUPFAM" id="SSF82866">
    <property type="entry name" value="Multidrug efflux transporter AcrB transmembrane domain"/>
    <property type="match status" value="1"/>
</dbReference>
<keyword evidence="4 8" id="KW-0472">Membrane</keyword>
<organism evidence="10 11">
    <name type="scientific">Symbiodinium microadriaticum</name>
    <name type="common">Dinoflagellate</name>
    <name type="synonym">Zooxanthella microadriatica</name>
    <dbReference type="NCBI Taxonomy" id="2951"/>
    <lineage>
        <taxon>Eukaryota</taxon>
        <taxon>Sar</taxon>
        <taxon>Alveolata</taxon>
        <taxon>Dinophyceae</taxon>
        <taxon>Suessiales</taxon>
        <taxon>Symbiodiniaceae</taxon>
        <taxon>Symbiodinium</taxon>
    </lineage>
</organism>
<dbReference type="InterPro" id="IPR053958">
    <property type="entry name" value="HMGCR/SNAP/NPC1-like_SSD"/>
</dbReference>
<evidence type="ECO:0000256" key="8">
    <source>
        <dbReference type="SAM" id="Phobius"/>
    </source>
</evidence>
<evidence type="ECO:0000256" key="3">
    <source>
        <dbReference type="ARBA" id="ARBA00022989"/>
    </source>
</evidence>
<evidence type="ECO:0000259" key="9">
    <source>
        <dbReference type="PROSITE" id="PS50156"/>
    </source>
</evidence>
<feature type="transmembrane region" description="Helical" evidence="8">
    <location>
        <begin position="20"/>
        <end position="41"/>
    </location>
</feature>
<dbReference type="EMBL" id="LSRX01001296">
    <property type="protein sequence ID" value="OLP81283.1"/>
    <property type="molecule type" value="Genomic_DNA"/>
</dbReference>
<feature type="compositionally biased region" description="Pro residues" evidence="7">
    <location>
        <begin position="289"/>
        <end position="306"/>
    </location>
</feature>
<keyword evidence="2 8" id="KW-0812">Transmembrane</keyword>
<sequence length="1169" mass="128060">MGQREVYACYCFVYGHGKMIAINFLSFFVVLGVGADDVFVLHDVWVLSRRHGTGEMALARRLWSMYCKAGMAIFATSATTAASFFANLASSIGPLRQFGFFMGTCITVNWILVAAMYPLILVNYERSTCKGALIEAEQSSPMEEQLVDSQGTDLDLEEVSGCSPGDVVRRASSKGTLGGGLAVKMLALCISLLGMGGSVYALQSAVRNLRPSNGLPKFFPEDSNLGGLQLLQMRFGNETSIESTELKLCHGRAQDAKLACDTEGRPTPTAAPPTEPPPLHLPGNFKPAMPRPSPPPPPPPPPPPQSQGPSGFNNSAILGASSARRTLGNWENESAMRGLAESAADASTSRAFSEAFAPRDAFVALKASSSRSRLILALKSFDLQLEVKGHSSDDIQEFEDLVRDQIVESLQLSPDDLSFDIKKVKVLDGRRLQGQYEVTLHFQHVTPKKASPFVWKFEVEHSTLQFQAQHDFHEETFNSTRLSPVDEEIRLVRGGSAYSYELDPSFDLSRREAQLAIVEFCQRLRREAELKDFLLQEARQPGVSTGLLFATRFLRHRGLEFGEERWKGFLSSAGCAENAWGTLEAEDGSVSWVQLDYRVEFDIWSSGRPTWTCGPPSRTCDVSLRKKFNSTKEDTAQRVFDEVTKKYRGRGRRSLLAHFSRKGFLIALLPECLLVSAESHAFRLSTVSNQISNRRSPEVATFASKFLSESDDALEHMAMAGLSAKQLLNSLQLGICVIDSCTLQKAAGESGLQPADAVKKLQDLGLKVILIVYDDDEVQSQSAGLLLHRASLDDGAEVVRVAAEYECAFAVPARAGEASWPWTLQMEYKHWVQAAASLCEVHFTVDSSGNFTARLPEAMKKHLQKLRYQKHPEVSTKQPQPQDFKEPLQWDAGQAFVVTVTRGERHEWLLCIGELEDAAILQEASHLASYLLGTHGADSWIEREDDPSISDALCEIGGLWGASRSTLLTAASGPHAGLRGLGIGSNKKLRQRAALLALAATAFAQWGSEEPLPGSAASLKTLATAVRERLQPEGKKGAEGQISRSQARERASKKSQAENRVVNSALSSWIVSALVALGAFTRSLFFITNIFQWRFGLMEAVSLIIFCGFSVDYPLHVPRLIAENSIAPSSELQALASVEHFEKMIALPPKAPPPLLTSGDEAEQVQSKS</sequence>
<protein>
    <submittedName>
        <fullName evidence="10">Protein dispatched-like 1</fullName>
    </submittedName>
</protein>
<accession>A0A1Q9CEA9</accession>
<comment type="caution">
    <text evidence="10">The sequence shown here is derived from an EMBL/GenBank/DDBJ whole genome shotgun (WGS) entry which is preliminary data.</text>
</comment>
<gene>
    <name evidence="10" type="primary">Disp1</name>
    <name evidence="10" type="ORF">AK812_SmicGene38195</name>
</gene>
<evidence type="ECO:0000256" key="6">
    <source>
        <dbReference type="ARBA" id="ARBA00038046"/>
    </source>
</evidence>
<keyword evidence="11" id="KW-1185">Reference proteome</keyword>
<dbReference type="Gene3D" id="1.20.1640.10">
    <property type="entry name" value="Multidrug efflux transporter AcrB transmembrane domain"/>
    <property type="match status" value="1"/>
</dbReference>
<evidence type="ECO:0000256" key="7">
    <source>
        <dbReference type="SAM" id="MobiDB-lite"/>
    </source>
</evidence>
<feature type="region of interest" description="Disordered" evidence="7">
    <location>
        <begin position="261"/>
        <end position="316"/>
    </location>
</feature>
<evidence type="ECO:0000256" key="4">
    <source>
        <dbReference type="ARBA" id="ARBA00023136"/>
    </source>
</evidence>
<feature type="transmembrane region" description="Helical" evidence="8">
    <location>
        <begin position="98"/>
        <end position="120"/>
    </location>
</feature>
<evidence type="ECO:0000256" key="2">
    <source>
        <dbReference type="ARBA" id="ARBA00022692"/>
    </source>
</evidence>
<comment type="similarity">
    <text evidence="6">Belongs to the dispatched family.</text>
</comment>
<dbReference type="GO" id="GO:0022857">
    <property type="term" value="F:transmembrane transporter activity"/>
    <property type="evidence" value="ECO:0007669"/>
    <property type="project" value="TreeGrafter"/>
</dbReference>
<comment type="subcellular location">
    <subcellularLocation>
        <location evidence="1">Membrane</location>
        <topology evidence="1">Multi-pass membrane protein</topology>
    </subcellularLocation>
</comment>